<evidence type="ECO:0000259" key="1">
    <source>
        <dbReference type="Pfam" id="PF01850"/>
    </source>
</evidence>
<organism evidence="2">
    <name type="scientific">Caldithrix abyssi</name>
    <dbReference type="NCBI Taxonomy" id="187145"/>
    <lineage>
        <taxon>Bacteria</taxon>
        <taxon>Pseudomonadati</taxon>
        <taxon>Calditrichota</taxon>
        <taxon>Calditrichia</taxon>
        <taxon>Calditrichales</taxon>
        <taxon>Calditrichaceae</taxon>
        <taxon>Caldithrix</taxon>
    </lineage>
</organism>
<sequence>MVTVDTHIMIWDALSQDKLSRKAREALLNANNSDGIIICDISLWEISMLMEKKRLEIDAEYPEFIDLLLRSRNYIVQPITPDIAYLSAKLYPKINADPADRLIAATSIYRKAPLITADRNLCQADSVISIW</sequence>
<dbReference type="Proteomes" id="UP000885779">
    <property type="component" value="Unassembled WGS sequence"/>
</dbReference>
<dbReference type="InterPro" id="IPR052919">
    <property type="entry name" value="TA_system_RNase"/>
</dbReference>
<feature type="domain" description="PIN" evidence="1">
    <location>
        <begin position="3"/>
        <end position="125"/>
    </location>
</feature>
<name>A0A7V4WV93_CALAY</name>
<dbReference type="Pfam" id="PF01850">
    <property type="entry name" value="PIN"/>
    <property type="match status" value="1"/>
</dbReference>
<protein>
    <submittedName>
        <fullName evidence="2">Type II toxin-antitoxin system VapC family toxin</fullName>
    </submittedName>
</protein>
<gene>
    <name evidence="2" type="ORF">ENK44_05305</name>
</gene>
<accession>A0A7V4WV93</accession>
<dbReference type="InterPro" id="IPR002716">
    <property type="entry name" value="PIN_dom"/>
</dbReference>
<dbReference type="CDD" id="cd09872">
    <property type="entry name" value="PIN_Sll0205-like"/>
    <property type="match status" value="1"/>
</dbReference>
<dbReference type="PANTHER" id="PTHR36173:SF1">
    <property type="entry name" value="RIBONUCLEASE VAPC22"/>
    <property type="match status" value="1"/>
</dbReference>
<dbReference type="PANTHER" id="PTHR36173">
    <property type="entry name" value="RIBONUCLEASE VAPC16-RELATED"/>
    <property type="match status" value="1"/>
</dbReference>
<dbReference type="Gene3D" id="3.40.50.1010">
    <property type="entry name" value="5'-nuclease"/>
    <property type="match status" value="1"/>
</dbReference>
<dbReference type="SUPFAM" id="SSF88723">
    <property type="entry name" value="PIN domain-like"/>
    <property type="match status" value="1"/>
</dbReference>
<dbReference type="EMBL" id="DRQG01000048">
    <property type="protein sequence ID" value="HGY55096.1"/>
    <property type="molecule type" value="Genomic_DNA"/>
</dbReference>
<evidence type="ECO:0000313" key="2">
    <source>
        <dbReference type="EMBL" id="HGY55096.1"/>
    </source>
</evidence>
<reference evidence="2" key="1">
    <citation type="journal article" date="2020" name="mSystems">
        <title>Genome- and Community-Level Interaction Insights into Carbon Utilization and Element Cycling Functions of Hydrothermarchaeota in Hydrothermal Sediment.</title>
        <authorList>
            <person name="Zhou Z."/>
            <person name="Liu Y."/>
            <person name="Xu W."/>
            <person name="Pan J."/>
            <person name="Luo Z.H."/>
            <person name="Li M."/>
        </authorList>
    </citation>
    <scope>NUCLEOTIDE SEQUENCE [LARGE SCALE GENOMIC DNA]</scope>
    <source>
        <strain evidence="2">HyVt-577</strain>
    </source>
</reference>
<dbReference type="AlphaFoldDB" id="A0A7V4WV93"/>
<dbReference type="InterPro" id="IPR041705">
    <property type="entry name" value="PIN_Sll0205"/>
</dbReference>
<proteinExistence type="predicted"/>
<comment type="caution">
    <text evidence="2">The sequence shown here is derived from an EMBL/GenBank/DDBJ whole genome shotgun (WGS) entry which is preliminary data.</text>
</comment>
<dbReference type="InterPro" id="IPR029060">
    <property type="entry name" value="PIN-like_dom_sf"/>
</dbReference>